<evidence type="ECO:0000313" key="1">
    <source>
        <dbReference type="EMBL" id="PLC10809.1"/>
    </source>
</evidence>
<protein>
    <submittedName>
        <fullName evidence="1">Uncharacterized protein</fullName>
    </submittedName>
</protein>
<sequence length="90" mass="9516">MATRRASEASWLADCIRPASWSAPTVSLSAVIVLSSMMKARLTFLPDASGCFSASMARMPGVRAAWLSIARAIHPAKLDGAPGGRRRSVT</sequence>
<comment type="caution">
    <text evidence="1">The sequence shown here is derived from an EMBL/GenBank/DDBJ whole genome shotgun (WGS) entry which is preliminary data.</text>
</comment>
<gene>
    <name evidence="1" type="ORF">AUQ48_15910</name>
</gene>
<evidence type="ECO:0000313" key="2">
    <source>
        <dbReference type="Proteomes" id="UP000234632"/>
    </source>
</evidence>
<accession>A0A2N4SXZ2</accession>
<dbReference type="EMBL" id="LOMZ01000002">
    <property type="protein sequence ID" value="PLC10809.1"/>
    <property type="molecule type" value="Genomic_DNA"/>
</dbReference>
<reference evidence="1 2" key="1">
    <citation type="submission" date="2015-12" db="EMBL/GenBank/DDBJ databases">
        <authorList>
            <person name="Shamseldin A."/>
            <person name="Moawad H."/>
            <person name="Abd El-Rahim W.M."/>
            <person name="Sadowsky M.J."/>
        </authorList>
    </citation>
    <scope>NUCLEOTIDE SEQUENCE [LARGE SCALE GENOMIC DNA]</scope>
    <source>
        <strain evidence="1 2">S43</strain>
    </source>
</reference>
<dbReference type="AlphaFoldDB" id="A0A2N4SXZ2"/>
<name>A0A2N4SXZ2_9MICC</name>
<dbReference type="Proteomes" id="UP000234632">
    <property type="component" value="Unassembled WGS sequence"/>
</dbReference>
<organism evidence="1 2">
    <name type="scientific">Kocuria flava</name>
    <dbReference type="NCBI Taxonomy" id="446860"/>
    <lineage>
        <taxon>Bacteria</taxon>
        <taxon>Bacillati</taxon>
        <taxon>Actinomycetota</taxon>
        <taxon>Actinomycetes</taxon>
        <taxon>Micrococcales</taxon>
        <taxon>Micrococcaceae</taxon>
        <taxon>Kocuria</taxon>
    </lineage>
</organism>
<proteinExistence type="predicted"/>